<keyword evidence="4 6" id="KW-0378">Hydrolase</keyword>
<dbReference type="GO" id="GO:0004518">
    <property type="term" value="F:nuclease activity"/>
    <property type="evidence" value="ECO:0007669"/>
    <property type="project" value="UniProtKB-UniRule"/>
</dbReference>
<evidence type="ECO:0000256" key="5">
    <source>
        <dbReference type="ARBA" id="ARBA00023026"/>
    </source>
</evidence>
<keyword evidence="8" id="KW-1185">Reference proteome</keyword>
<dbReference type="GO" id="GO:0003723">
    <property type="term" value="F:RNA binding"/>
    <property type="evidence" value="ECO:0007669"/>
    <property type="project" value="InterPro"/>
</dbReference>
<accession>R4KLY2</accession>
<dbReference type="eggNOG" id="COG3309">
    <property type="taxonomic scope" value="Bacteria"/>
</dbReference>
<dbReference type="OrthoDB" id="8611858at2"/>
<dbReference type="AlphaFoldDB" id="R4KLY2"/>
<name>R4KLY2_9FIRM</name>
<evidence type="ECO:0000256" key="4">
    <source>
        <dbReference type="ARBA" id="ARBA00022801"/>
    </source>
</evidence>
<dbReference type="RefSeq" id="WP_006524481.1">
    <property type="nucleotide sequence ID" value="NC_021184.1"/>
</dbReference>
<sequence>MYAIAFDLDTTELSRYYHTQNYNNAYYDIKTYLETKGFTRQQGSVYFGESVDAVKTVLAVQGLAKKFSWFAPSVRDIQMLRIEENSDLLPAIRELDE</sequence>
<dbReference type="STRING" id="767817.Desgi_4461"/>
<dbReference type="GO" id="GO:0016787">
    <property type="term" value="F:hydrolase activity"/>
    <property type="evidence" value="ECO:0007669"/>
    <property type="project" value="UniProtKB-KW"/>
</dbReference>
<evidence type="ECO:0000256" key="1">
    <source>
        <dbReference type="ARBA" id="ARBA00009653"/>
    </source>
</evidence>
<gene>
    <name evidence="7" type="ORF">Desgi_4461</name>
</gene>
<comment type="function">
    <text evidence="6">Cleaves ssRNA, mostly between U:A.</text>
</comment>
<dbReference type="EMBL" id="CP003273">
    <property type="protein sequence ID" value="AGL03694.1"/>
    <property type="molecule type" value="Genomic_DNA"/>
</dbReference>
<dbReference type="PIRSF" id="PIRSF002882">
    <property type="entry name" value="VapD"/>
    <property type="match status" value="1"/>
</dbReference>
<dbReference type="InterPro" id="IPR016368">
    <property type="entry name" value="VapD"/>
</dbReference>
<organism evidence="7 8">
    <name type="scientific">Desulfoscipio gibsoniae DSM 7213</name>
    <dbReference type="NCBI Taxonomy" id="767817"/>
    <lineage>
        <taxon>Bacteria</taxon>
        <taxon>Bacillati</taxon>
        <taxon>Bacillota</taxon>
        <taxon>Clostridia</taxon>
        <taxon>Eubacteriales</taxon>
        <taxon>Desulfallaceae</taxon>
        <taxon>Desulfoscipio</taxon>
    </lineage>
</organism>
<comment type="subunit">
    <text evidence="2 6">Homodimer.</text>
</comment>
<keyword evidence="3 6" id="KW-0540">Nuclease</keyword>
<evidence type="ECO:0000256" key="6">
    <source>
        <dbReference type="PIRNR" id="PIRNR002882"/>
    </source>
</evidence>
<dbReference type="Proteomes" id="UP000013520">
    <property type="component" value="Chromosome"/>
</dbReference>
<evidence type="ECO:0000256" key="3">
    <source>
        <dbReference type="ARBA" id="ARBA00022722"/>
    </source>
</evidence>
<evidence type="ECO:0000256" key="2">
    <source>
        <dbReference type="ARBA" id="ARBA00011738"/>
    </source>
</evidence>
<evidence type="ECO:0000313" key="8">
    <source>
        <dbReference type="Proteomes" id="UP000013520"/>
    </source>
</evidence>
<dbReference type="Gene3D" id="3.30.70.240">
    <property type="match status" value="1"/>
</dbReference>
<protein>
    <recommendedName>
        <fullName evidence="6">Endoribonuclease VapD</fullName>
        <ecNumber evidence="6">3.1.-.-</ecNumber>
    </recommendedName>
</protein>
<evidence type="ECO:0000313" key="7">
    <source>
        <dbReference type="EMBL" id="AGL03694.1"/>
    </source>
</evidence>
<comment type="similarity">
    <text evidence="1 6">Belongs to the VapD ribonuclease family.</text>
</comment>
<keyword evidence="5" id="KW-0843">Virulence</keyword>
<dbReference type="EC" id="3.1.-.-" evidence="6"/>
<proteinExistence type="inferred from homology"/>
<dbReference type="HOGENOM" id="CLU_145265_1_0_9"/>
<reference evidence="7 8" key="1">
    <citation type="submission" date="2012-01" db="EMBL/GenBank/DDBJ databases">
        <title>Complete sequence of Desulfotomaculum gibsoniae DSM 7213.</title>
        <authorList>
            <consortium name="US DOE Joint Genome Institute"/>
            <person name="Lucas S."/>
            <person name="Han J."/>
            <person name="Lapidus A."/>
            <person name="Cheng J.-F."/>
            <person name="Goodwin L."/>
            <person name="Pitluck S."/>
            <person name="Peters L."/>
            <person name="Ovchinnikova G."/>
            <person name="Teshima H."/>
            <person name="Detter J.C."/>
            <person name="Han C."/>
            <person name="Tapia R."/>
            <person name="Land M."/>
            <person name="Hauser L."/>
            <person name="Kyrpides N."/>
            <person name="Ivanova N."/>
            <person name="Pagani I."/>
            <person name="Parshina S."/>
            <person name="Plugge C."/>
            <person name="Muyzer G."/>
            <person name="Kuever J."/>
            <person name="Ivanova A."/>
            <person name="Nazina T."/>
            <person name="Klenk H.-P."/>
            <person name="Brambilla E."/>
            <person name="Spring S."/>
            <person name="Stams A.F."/>
            <person name="Woyke T."/>
        </authorList>
    </citation>
    <scope>NUCLEOTIDE SEQUENCE [LARGE SCALE GENOMIC DNA]</scope>
    <source>
        <strain evidence="7 8">DSM 7213</strain>
    </source>
</reference>
<dbReference type="KEGG" id="dgi:Desgi_4461"/>